<dbReference type="InterPro" id="IPR011010">
    <property type="entry name" value="DNA_brk_join_enz"/>
</dbReference>
<dbReference type="InterPro" id="IPR050090">
    <property type="entry name" value="Tyrosine_recombinase_XerCD"/>
</dbReference>
<evidence type="ECO:0000259" key="7">
    <source>
        <dbReference type="PROSITE" id="PS51898"/>
    </source>
</evidence>
<dbReference type="InterPro" id="IPR004107">
    <property type="entry name" value="Integrase_SAM-like_N"/>
</dbReference>
<name>A0A1Q8QES0_9FIRM</name>
<protein>
    <submittedName>
        <fullName evidence="9">Mobile element protein</fullName>
    </submittedName>
</protein>
<dbReference type="Pfam" id="PF02899">
    <property type="entry name" value="Phage_int_SAM_1"/>
    <property type="match status" value="1"/>
</dbReference>
<dbReference type="GO" id="GO:0015074">
    <property type="term" value="P:DNA integration"/>
    <property type="evidence" value="ECO:0007669"/>
    <property type="project" value="UniProtKB-KW"/>
</dbReference>
<dbReference type="Pfam" id="PF00589">
    <property type="entry name" value="Phage_integrase"/>
    <property type="match status" value="1"/>
</dbReference>
<dbReference type="Gene3D" id="1.10.443.10">
    <property type="entry name" value="Intergrase catalytic core"/>
    <property type="match status" value="1"/>
</dbReference>
<evidence type="ECO:0000256" key="3">
    <source>
        <dbReference type="ARBA" id="ARBA00022908"/>
    </source>
</evidence>
<dbReference type="Proteomes" id="UP000186102">
    <property type="component" value="Unassembled WGS sequence"/>
</dbReference>
<dbReference type="OrthoDB" id="9771888at2"/>
<dbReference type="InterPro" id="IPR002104">
    <property type="entry name" value="Integrase_catalytic"/>
</dbReference>
<organism evidence="9 10">
    <name type="scientific">Desulfosporosinus metallidurans</name>
    <dbReference type="NCBI Taxonomy" id="1888891"/>
    <lineage>
        <taxon>Bacteria</taxon>
        <taxon>Bacillati</taxon>
        <taxon>Bacillota</taxon>
        <taxon>Clostridia</taxon>
        <taxon>Eubacteriales</taxon>
        <taxon>Desulfitobacteriaceae</taxon>
        <taxon>Desulfosporosinus</taxon>
    </lineage>
</organism>
<keyword evidence="3" id="KW-0229">DNA integration</keyword>
<gene>
    <name evidence="9" type="ORF">DSOL_5215</name>
</gene>
<feature type="domain" description="Tyr recombinase" evidence="7">
    <location>
        <begin position="121"/>
        <end position="311"/>
    </location>
</feature>
<dbReference type="RefSeq" id="WP_075367439.1">
    <property type="nucleotide sequence ID" value="NZ_MLBF01000098.1"/>
</dbReference>
<dbReference type="STRING" id="1888891.DSOL_5215"/>
<dbReference type="PANTHER" id="PTHR30349">
    <property type="entry name" value="PHAGE INTEGRASE-RELATED"/>
    <property type="match status" value="1"/>
</dbReference>
<dbReference type="PROSITE" id="PS51900">
    <property type="entry name" value="CB"/>
    <property type="match status" value="1"/>
</dbReference>
<evidence type="ECO:0000256" key="5">
    <source>
        <dbReference type="ARBA" id="ARBA00023172"/>
    </source>
</evidence>
<keyword evidence="4 6" id="KW-0238">DNA-binding</keyword>
<keyword evidence="5" id="KW-0233">DNA recombination</keyword>
<dbReference type="InterPro" id="IPR013762">
    <property type="entry name" value="Integrase-like_cat_sf"/>
</dbReference>
<proteinExistence type="inferred from homology"/>
<comment type="similarity">
    <text evidence="2">Belongs to the 'phage' integrase family.</text>
</comment>
<evidence type="ECO:0000313" key="10">
    <source>
        <dbReference type="Proteomes" id="UP000186102"/>
    </source>
</evidence>
<comment type="function">
    <text evidence="1">Site-specific tyrosine recombinase, which acts by catalyzing the cutting and rejoining of the recombining DNA molecules.</text>
</comment>
<dbReference type="PROSITE" id="PS51898">
    <property type="entry name" value="TYR_RECOMBINASE"/>
    <property type="match status" value="1"/>
</dbReference>
<accession>A0A1Q8QES0</accession>
<evidence type="ECO:0000256" key="1">
    <source>
        <dbReference type="ARBA" id="ARBA00003283"/>
    </source>
</evidence>
<dbReference type="SUPFAM" id="SSF56349">
    <property type="entry name" value="DNA breaking-rejoining enzymes"/>
    <property type="match status" value="1"/>
</dbReference>
<keyword evidence="10" id="KW-1185">Reference proteome</keyword>
<reference evidence="9 10" key="1">
    <citation type="submission" date="2016-09" db="EMBL/GenBank/DDBJ databases">
        <title>Complete genome of Desulfosporosinus sp. OL.</title>
        <authorList>
            <person name="Mardanov A."/>
            <person name="Beletsky A."/>
            <person name="Panova A."/>
            <person name="Karnachuk O."/>
            <person name="Ravin N."/>
        </authorList>
    </citation>
    <scope>NUCLEOTIDE SEQUENCE [LARGE SCALE GENOMIC DNA]</scope>
    <source>
        <strain evidence="9 10">OL</strain>
    </source>
</reference>
<dbReference type="GO" id="GO:0003677">
    <property type="term" value="F:DNA binding"/>
    <property type="evidence" value="ECO:0007669"/>
    <property type="project" value="UniProtKB-UniRule"/>
</dbReference>
<dbReference type="GO" id="GO:0006310">
    <property type="term" value="P:DNA recombination"/>
    <property type="evidence" value="ECO:0007669"/>
    <property type="project" value="UniProtKB-KW"/>
</dbReference>
<evidence type="ECO:0000256" key="4">
    <source>
        <dbReference type="ARBA" id="ARBA00023125"/>
    </source>
</evidence>
<evidence type="ECO:0000256" key="6">
    <source>
        <dbReference type="PROSITE-ProRule" id="PRU01248"/>
    </source>
</evidence>
<dbReference type="EMBL" id="MLBF01000098">
    <property type="protein sequence ID" value="OLN25820.1"/>
    <property type="molecule type" value="Genomic_DNA"/>
</dbReference>
<dbReference type="InterPro" id="IPR010998">
    <property type="entry name" value="Integrase_recombinase_N"/>
</dbReference>
<sequence>MTKADLPYYLTKFLGKYLPGEKNVSRHTIQSYSVTFKLLLSFFEQTKAITPERLSMEDLTRDTIVDFLNWIESTRNCSVTTRNQRLVAIHSFVRFVQKQSPENLFEFQRILNIPDKKCAKTVVPFLTGEEMKILLSMSDPSTKKGLRDMVLMAVLYDSAARVQEIIDLKVKDLRLDKLAVITLHGKGQKTRHVPITEKTKNLLESHLRCSSSSNGFSSGEQYVFVNQKKQQLTRWGISYIIDKYVGLASLCDGFDVRFPITPHVFRHSKSVHLLQSGVNLIYIRDFLGHSDCSTTQIYAKADTETRRKALEAAYVDILPTSELPDWSDDKNLMDFLISLGRQ</sequence>
<comment type="caution">
    <text evidence="9">The sequence shown here is derived from an EMBL/GenBank/DDBJ whole genome shotgun (WGS) entry which is preliminary data.</text>
</comment>
<evidence type="ECO:0000256" key="2">
    <source>
        <dbReference type="ARBA" id="ARBA00008857"/>
    </source>
</evidence>
<feature type="domain" description="Core-binding (CB)" evidence="8">
    <location>
        <begin position="4"/>
        <end position="97"/>
    </location>
</feature>
<dbReference type="AlphaFoldDB" id="A0A1Q8QES0"/>
<evidence type="ECO:0000259" key="8">
    <source>
        <dbReference type="PROSITE" id="PS51900"/>
    </source>
</evidence>
<dbReference type="Gene3D" id="1.10.150.130">
    <property type="match status" value="1"/>
</dbReference>
<dbReference type="PANTHER" id="PTHR30349:SF81">
    <property type="entry name" value="TYROSINE RECOMBINASE XERC"/>
    <property type="match status" value="1"/>
</dbReference>
<dbReference type="InterPro" id="IPR044068">
    <property type="entry name" value="CB"/>
</dbReference>
<evidence type="ECO:0000313" key="9">
    <source>
        <dbReference type="EMBL" id="OLN25820.1"/>
    </source>
</evidence>